<keyword evidence="12" id="KW-1185">Reference proteome</keyword>
<evidence type="ECO:0000313" key="11">
    <source>
        <dbReference type="EMBL" id="MDZ5473749.1"/>
    </source>
</evidence>
<comment type="caution">
    <text evidence="11">The sequence shown here is derived from an EMBL/GenBank/DDBJ whole genome shotgun (WGS) entry which is preliminary data.</text>
</comment>
<dbReference type="InterPro" id="IPR001240">
    <property type="entry name" value="PRAI_dom"/>
</dbReference>
<dbReference type="Proteomes" id="UP001290455">
    <property type="component" value="Unassembled WGS sequence"/>
</dbReference>
<evidence type="ECO:0000256" key="3">
    <source>
        <dbReference type="ARBA" id="ARBA00012572"/>
    </source>
</evidence>
<dbReference type="HAMAP" id="MF_00135">
    <property type="entry name" value="PRAI"/>
    <property type="match status" value="1"/>
</dbReference>
<dbReference type="CDD" id="cd00405">
    <property type="entry name" value="PRAI"/>
    <property type="match status" value="1"/>
</dbReference>
<keyword evidence="6 9" id="KW-0822">Tryptophan biosynthesis</keyword>
<dbReference type="InterPro" id="IPR013785">
    <property type="entry name" value="Aldolase_TIM"/>
</dbReference>
<dbReference type="PANTHER" id="PTHR42894:SF1">
    <property type="entry name" value="N-(5'-PHOSPHORIBOSYL)ANTHRANILATE ISOMERASE"/>
    <property type="match status" value="1"/>
</dbReference>
<organism evidence="11 12">
    <name type="scientific">Robertmurraya mangrovi</name>
    <dbReference type="NCBI Taxonomy" id="3098077"/>
    <lineage>
        <taxon>Bacteria</taxon>
        <taxon>Bacillati</taxon>
        <taxon>Bacillota</taxon>
        <taxon>Bacilli</taxon>
        <taxon>Bacillales</taxon>
        <taxon>Bacillaceae</taxon>
        <taxon>Robertmurraya</taxon>
    </lineage>
</organism>
<reference evidence="11 12" key="1">
    <citation type="submission" date="2023-11" db="EMBL/GenBank/DDBJ databases">
        <title>Bacillus jintuensis, isolated from a mudflat on the Beibu Gulf coast.</title>
        <authorList>
            <person name="Li M."/>
        </authorList>
    </citation>
    <scope>NUCLEOTIDE SEQUENCE [LARGE SCALE GENOMIC DNA]</scope>
    <source>
        <strain evidence="11 12">31A1R</strain>
    </source>
</reference>
<feature type="domain" description="N-(5'phosphoribosyl) anthranilate isomerase (PRAI)" evidence="10">
    <location>
        <begin position="3"/>
        <end position="197"/>
    </location>
</feature>
<evidence type="ECO:0000256" key="4">
    <source>
        <dbReference type="ARBA" id="ARBA00022272"/>
    </source>
</evidence>
<evidence type="ECO:0000256" key="6">
    <source>
        <dbReference type="ARBA" id="ARBA00022822"/>
    </source>
</evidence>
<dbReference type="PANTHER" id="PTHR42894">
    <property type="entry name" value="N-(5'-PHOSPHORIBOSYL)ANTHRANILATE ISOMERASE"/>
    <property type="match status" value="1"/>
</dbReference>
<dbReference type="NCBIfam" id="NF002298">
    <property type="entry name" value="PRK01222.1-4"/>
    <property type="match status" value="1"/>
</dbReference>
<evidence type="ECO:0000256" key="5">
    <source>
        <dbReference type="ARBA" id="ARBA00022605"/>
    </source>
</evidence>
<gene>
    <name evidence="9" type="primary">trpF</name>
    <name evidence="11" type="ORF">SM124_18690</name>
</gene>
<dbReference type="EMBL" id="JAXOFX010000016">
    <property type="protein sequence ID" value="MDZ5473749.1"/>
    <property type="molecule type" value="Genomic_DNA"/>
</dbReference>
<evidence type="ECO:0000313" key="12">
    <source>
        <dbReference type="Proteomes" id="UP001290455"/>
    </source>
</evidence>
<keyword evidence="8 9" id="KW-0413">Isomerase</keyword>
<keyword evidence="7 9" id="KW-0057">Aromatic amino acid biosynthesis</keyword>
<dbReference type="NCBIfam" id="NF002297">
    <property type="entry name" value="PRK01222.1-3"/>
    <property type="match status" value="1"/>
</dbReference>
<name>A0ABU5J2X8_9BACI</name>
<sequence>MKVKICGISDIESARVAVKYGTDAIGFVFAKSKRKVTPEQAREIIQNIPFHVDKIGVFVNETREEIERVIELAGLTAVQLHGDESPEFCTHFTVPVIKAFSISNKEDLKKVDEYECDYVLLDSPRGNYHGGNGTSFDWSLLTQNQLKDKKVILAGGLNLENVEEAVRLTQPFMVDVSSGVETDGKKDLLKIKDFIQKAKSSVEG</sequence>
<dbReference type="Pfam" id="PF00697">
    <property type="entry name" value="PRAI"/>
    <property type="match status" value="1"/>
</dbReference>
<proteinExistence type="inferred from homology"/>
<dbReference type="InterPro" id="IPR011060">
    <property type="entry name" value="RibuloseP-bd_barrel"/>
</dbReference>
<evidence type="ECO:0000256" key="9">
    <source>
        <dbReference type="HAMAP-Rule" id="MF_00135"/>
    </source>
</evidence>
<dbReference type="NCBIfam" id="NF002300">
    <property type="entry name" value="PRK01222.1-7"/>
    <property type="match status" value="1"/>
</dbReference>
<evidence type="ECO:0000256" key="2">
    <source>
        <dbReference type="ARBA" id="ARBA00004664"/>
    </source>
</evidence>
<accession>A0ABU5J2X8</accession>
<dbReference type="EC" id="5.3.1.24" evidence="3 9"/>
<comment type="catalytic activity">
    <reaction evidence="1 9">
        <text>N-(5-phospho-beta-D-ribosyl)anthranilate = 1-(2-carboxyphenylamino)-1-deoxy-D-ribulose 5-phosphate</text>
        <dbReference type="Rhea" id="RHEA:21540"/>
        <dbReference type="ChEBI" id="CHEBI:18277"/>
        <dbReference type="ChEBI" id="CHEBI:58613"/>
        <dbReference type="EC" id="5.3.1.24"/>
    </reaction>
</comment>
<comment type="similarity">
    <text evidence="9">Belongs to the TrpF family.</text>
</comment>
<dbReference type="InterPro" id="IPR044643">
    <property type="entry name" value="TrpF_fam"/>
</dbReference>
<dbReference type="SUPFAM" id="SSF51366">
    <property type="entry name" value="Ribulose-phoshate binding barrel"/>
    <property type="match status" value="1"/>
</dbReference>
<dbReference type="GO" id="GO:0004640">
    <property type="term" value="F:phosphoribosylanthranilate isomerase activity"/>
    <property type="evidence" value="ECO:0007669"/>
    <property type="project" value="UniProtKB-EC"/>
</dbReference>
<evidence type="ECO:0000256" key="8">
    <source>
        <dbReference type="ARBA" id="ARBA00023235"/>
    </source>
</evidence>
<dbReference type="RefSeq" id="WP_322448041.1">
    <property type="nucleotide sequence ID" value="NZ_JAXOFX010000016.1"/>
</dbReference>
<dbReference type="Gene3D" id="3.20.20.70">
    <property type="entry name" value="Aldolase class I"/>
    <property type="match status" value="1"/>
</dbReference>
<protein>
    <recommendedName>
        <fullName evidence="4 9">N-(5'-phosphoribosyl)anthranilate isomerase</fullName>
        <shortName evidence="9">PRAI</shortName>
        <ecNumber evidence="3 9">5.3.1.24</ecNumber>
    </recommendedName>
</protein>
<evidence type="ECO:0000256" key="1">
    <source>
        <dbReference type="ARBA" id="ARBA00001164"/>
    </source>
</evidence>
<comment type="pathway">
    <text evidence="2 9">Amino-acid biosynthesis; L-tryptophan biosynthesis; L-tryptophan from chorismate: step 3/5.</text>
</comment>
<keyword evidence="5 9" id="KW-0028">Amino-acid biosynthesis</keyword>
<evidence type="ECO:0000256" key="7">
    <source>
        <dbReference type="ARBA" id="ARBA00023141"/>
    </source>
</evidence>
<evidence type="ECO:0000259" key="10">
    <source>
        <dbReference type="Pfam" id="PF00697"/>
    </source>
</evidence>